<keyword evidence="3" id="KW-1133">Transmembrane helix</keyword>
<organism evidence="5 6">
    <name type="scientific">Psilocybe cf. subviscida</name>
    <dbReference type="NCBI Taxonomy" id="2480587"/>
    <lineage>
        <taxon>Eukaryota</taxon>
        <taxon>Fungi</taxon>
        <taxon>Dikarya</taxon>
        <taxon>Basidiomycota</taxon>
        <taxon>Agaricomycotina</taxon>
        <taxon>Agaricomycetes</taxon>
        <taxon>Agaricomycetidae</taxon>
        <taxon>Agaricales</taxon>
        <taxon>Agaricineae</taxon>
        <taxon>Strophariaceae</taxon>
        <taxon>Psilocybe</taxon>
    </lineage>
</organism>
<dbReference type="PROSITE" id="PS00211">
    <property type="entry name" value="ABC_TRANSPORTER_1"/>
    <property type="match status" value="1"/>
</dbReference>
<feature type="domain" description="ABC transporter" evidence="4">
    <location>
        <begin position="446"/>
        <end position="711"/>
    </location>
</feature>
<gene>
    <name evidence="5" type="ORF">D9619_001045</name>
</gene>
<keyword evidence="6" id="KW-1185">Reference proteome</keyword>
<dbReference type="Gene3D" id="3.40.50.300">
    <property type="entry name" value="P-loop containing nucleotide triphosphate hydrolases"/>
    <property type="match status" value="1"/>
</dbReference>
<name>A0A8H5BFN7_9AGAR</name>
<keyword evidence="3" id="KW-0472">Membrane</keyword>
<feature type="transmembrane region" description="Helical" evidence="3">
    <location>
        <begin position="260"/>
        <end position="279"/>
    </location>
</feature>
<reference evidence="5 6" key="1">
    <citation type="journal article" date="2020" name="ISME J.">
        <title>Uncovering the hidden diversity of litter-decomposition mechanisms in mushroom-forming fungi.</title>
        <authorList>
            <person name="Floudas D."/>
            <person name="Bentzer J."/>
            <person name="Ahren D."/>
            <person name="Johansson T."/>
            <person name="Persson P."/>
            <person name="Tunlid A."/>
        </authorList>
    </citation>
    <scope>NUCLEOTIDE SEQUENCE [LARGE SCALE GENOMIC DNA]</scope>
    <source>
        <strain evidence="5 6">CBS 101986</strain>
    </source>
</reference>
<dbReference type="SMART" id="SM00382">
    <property type="entry name" value="AAA"/>
    <property type="match status" value="1"/>
</dbReference>
<dbReference type="InterPro" id="IPR039421">
    <property type="entry name" value="Type_1_exporter"/>
</dbReference>
<evidence type="ECO:0000256" key="3">
    <source>
        <dbReference type="SAM" id="Phobius"/>
    </source>
</evidence>
<dbReference type="InterPro" id="IPR017871">
    <property type="entry name" value="ABC_transporter-like_CS"/>
</dbReference>
<accession>A0A8H5BFN7</accession>
<evidence type="ECO:0000313" key="5">
    <source>
        <dbReference type="EMBL" id="KAF5322299.1"/>
    </source>
</evidence>
<proteinExistence type="predicted"/>
<dbReference type="PROSITE" id="PS50893">
    <property type="entry name" value="ABC_TRANSPORTER_2"/>
    <property type="match status" value="1"/>
</dbReference>
<dbReference type="InterPro" id="IPR003439">
    <property type="entry name" value="ABC_transporter-like_ATP-bd"/>
</dbReference>
<dbReference type="Pfam" id="PF00005">
    <property type="entry name" value="ABC_tran"/>
    <property type="match status" value="1"/>
</dbReference>
<dbReference type="SUPFAM" id="SSF52540">
    <property type="entry name" value="P-loop containing nucleoside triphosphate hydrolases"/>
    <property type="match status" value="1"/>
</dbReference>
<dbReference type="AlphaFoldDB" id="A0A8H5BFN7"/>
<evidence type="ECO:0000256" key="2">
    <source>
        <dbReference type="ARBA" id="ARBA00022840"/>
    </source>
</evidence>
<keyword evidence="3" id="KW-0812">Transmembrane</keyword>
<protein>
    <recommendedName>
        <fullName evidence="4">ABC transporter domain-containing protein</fullName>
    </recommendedName>
</protein>
<dbReference type="InterPro" id="IPR027417">
    <property type="entry name" value="P-loop_NTPase"/>
</dbReference>
<keyword evidence="1" id="KW-0547">Nucleotide-binding</keyword>
<feature type="transmembrane region" description="Helical" evidence="3">
    <location>
        <begin position="233"/>
        <end position="253"/>
    </location>
</feature>
<comment type="caution">
    <text evidence="5">The sequence shown here is derived from an EMBL/GenBank/DDBJ whole genome shotgun (WGS) entry which is preliminary data.</text>
</comment>
<dbReference type="OrthoDB" id="6500128at2759"/>
<dbReference type="Proteomes" id="UP000567179">
    <property type="component" value="Unassembled WGS sequence"/>
</dbReference>
<keyword evidence="2" id="KW-0067">ATP-binding</keyword>
<dbReference type="GO" id="GO:0005524">
    <property type="term" value="F:ATP binding"/>
    <property type="evidence" value="ECO:0007669"/>
    <property type="project" value="UniProtKB-KW"/>
</dbReference>
<dbReference type="GO" id="GO:0016887">
    <property type="term" value="F:ATP hydrolysis activity"/>
    <property type="evidence" value="ECO:0007669"/>
    <property type="project" value="InterPro"/>
</dbReference>
<dbReference type="EMBL" id="JAACJJ010000028">
    <property type="protein sequence ID" value="KAF5322299.1"/>
    <property type="molecule type" value="Genomic_DNA"/>
</dbReference>
<evidence type="ECO:0000256" key="1">
    <source>
        <dbReference type="ARBA" id="ARBA00022741"/>
    </source>
</evidence>
<sequence length="713" mass="79589">MRSPLSYRSNMRHRSVSRKLLFPQDFHLPSRKSSQQDKPMKPEPQSIYDAWVASRQIPGGQKGALLVPGAPRALTLENAQLALYVIRRCFMDFVQMLWELNPLRTTLMMALNIIRSLFPAFRGYSQALIVDELQGLISSEHFTWSRLIYLISTEIFRRVIEGCLDSFAQVASNENVVMGSARFFIEYKQMEQRVRLDVPTLADPTVRALLQESDLFARSFSGGGFGMLSPLDFIQIFSLLTEIASHLFVILSLTRGAYHFAILLFSVFSILLPVVLSWFTCSQEQAEHPTSVKEARASDRQERLRNLAYSDMHRPEVALFGLGDWILKSWSSARKIVLGAEQPSYARSTSIIEQFNLVELVGAVQNVPVLLLLHQSSASLGSLTIYRSSIHCLINAVRNLITTTRMAFQGIFLMSAFTASMKIRPKLNPKHEETVPYRSKPGGVSMTARNLTYTYPGCSEPALKNVSFSIEAGQTLAIVGYNGSGKSTLAKILLRIDDFDKGSLVVNDVDIRRYNPAEYHSHLSAVFQGFSKFSTTVKENVGLGNVEKIGYKSAVEAAVHLAEADTLVESLPNGLKTMLETPGFESFSFGHMGGSHSEFQRHGLSGGEWQRIALARAFMRANEPGVDMLLFDEPTSSLDAHAQNQIFETLEKISRNPSGERQKTIIFITHRLSTARRADKVAMMENGTITEFGTHAELIAKNGAYAKLYEASI</sequence>
<dbReference type="GO" id="GO:0034040">
    <property type="term" value="F:ATPase-coupled lipid transmembrane transporter activity"/>
    <property type="evidence" value="ECO:0007669"/>
    <property type="project" value="TreeGrafter"/>
</dbReference>
<dbReference type="PANTHER" id="PTHR24221">
    <property type="entry name" value="ATP-BINDING CASSETTE SUB-FAMILY B"/>
    <property type="match status" value="1"/>
</dbReference>
<dbReference type="PANTHER" id="PTHR24221:SF646">
    <property type="entry name" value="HAEMOLYSIN SECRETION ATP-BINDING PROTEIN"/>
    <property type="match status" value="1"/>
</dbReference>
<evidence type="ECO:0000259" key="4">
    <source>
        <dbReference type="PROSITE" id="PS50893"/>
    </source>
</evidence>
<dbReference type="InterPro" id="IPR003593">
    <property type="entry name" value="AAA+_ATPase"/>
</dbReference>
<evidence type="ECO:0000313" key="6">
    <source>
        <dbReference type="Proteomes" id="UP000567179"/>
    </source>
</evidence>